<sequence length="187" mass="21344">MVSIYLRYLKHTISHGLRNLELTAFCDADWGGDTVDQKSTGAYIVYLGPNAISWSCRSIDENIVVAPEMLHSMNLVKGKKCFFVKVDVGKAYDNMIWSFMNFILHDVDLLDKLIRMIMASITYVDMNIQIGFKWGDSEEGKHIHSMKCKTITKPKHMGGLGLRNLDEMDNAYFLKLILKLKIGDNFV</sequence>
<evidence type="ECO:0000313" key="2">
    <source>
        <dbReference type="Proteomes" id="UP001058974"/>
    </source>
</evidence>
<dbReference type="Proteomes" id="UP001058974">
    <property type="component" value="Chromosome 7"/>
</dbReference>
<proteinExistence type="predicted"/>
<organism evidence="1 2">
    <name type="scientific">Pisum sativum</name>
    <name type="common">Garden pea</name>
    <name type="synonym">Lathyrus oleraceus</name>
    <dbReference type="NCBI Taxonomy" id="3888"/>
    <lineage>
        <taxon>Eukaryota</taxon>
        <taxon>Viridiplantae</taxon>
        <taxon>Streptophyta</taxon>
        <taxon>Embryophyta</taxon>
        <taxon>Tracheophyta</taxon>
        <taxon>Spermatophyta</taxon>
        <taxon>Magnoliopsida</taxon>
        <taxon>eudicotyledons</taxon>
        <taxon>Gunneridae</taxon>
        <taxon>Pentapetalae</taxon>
        <taxon>rosids</taxon>
        <taxon>fabids</taxon>
        <taxon>Fabales</taxon>
        <taxon>Fabaceae</taxon>
        <taxon>Papilionoideae</taxon>
        <taxon>50 kb inversion clade</taxon>
        <taxon>NPAAA clade</taxon>
        <taxon>Hologalegina</taxon>
        <taxon>IRL clade</taxon>
        <taxon>Fabeae</taxon>
        <taxon>Lathyrus</taxon>
    </lineage>
</organism>
<gene>
    <name evidence="1" type="ORF">KIW84_071792</name>
</gene>
<comment type="caution">
    <text evidence="1">The sequence shown here is derived from an EMBL/GenBank/DDBJ whole genome shotgun (WGS) entry which is preliminary data.</text>
</comment>
<evidence type="ECO:0000313" key="1">
    <source>
        <dbReference type="EMBL" id="KAI5384938.1"/>
    </source>
</evidence>
<dbReference type="AlphaFoldDB" id="A0A9D4ZWB9"/>
<keyword evidence="2" id="KW-1185">Reference proteome</keyword>
<name>A0A9D4ZWB9_PEA</name>
<accession>A0A9D4ZWB9</accession>
<reference evidence="1 2" key="1">
    <citation type="journal article" date="2022" name="Nat. Genet.">
        <title>Improved pea reference genome and pan-genome highlight genomic features and evolutionary characteristics.</title>
        <authorList>
            <person name="Yang T."/>
            <person name="Liu R."/>
            <person name="Luo Y."/>
            <person name="Hu S."/>
            <person name="Wang D."/>
            <person name="Wang C."/>
            <person name="Pandey M.K."/>
            <person name="Ge S."/>
            <person name="Xu Q."/>
            <person name="Li N."/>
            <person name="Li G."/>
            <person name="Huang Y."/>
            <person name="Saxena R.K."/>
            <person name="Ji Y."/>
            <person name="Li M."/>
            <person name="Yan X."/>
            <person name="He Y."/>
            <person name="Liu Y."/>
            <person name="Wang X."/>
            <person name="Xiang C."/>
            <person name="Varshney R.K."/>
            <person name="Ding H."/>
            <person name="Gao S."/>
            <person name="Zong X."/>
        </authorList>
    </citation>
    <scope>NUCLEOTIDE SEQUENCE [LARGE SCALE GENOMIC DNA]</scope>
    <source>
        <strain evidence="1 2">cv. Zhongwan 6</strain>
    </source>
</reference>
<dbReference type="Gramene" id="Psat07G0179200-T1">
    <property type="protein sequence ID" value="KAI5384938.1"/>
    <property type="gene ID" value="KIW84_071792"/>
</dbReference>
<dbReference type="EMBL" id="JAMSHJ010000007">
    <property type="protein sequence ID" value="KAI5384938.1"/>
    <property type="molecule type" value="Genomic_DNA"/>
</dbReference>
<protein>
    <submittedName>
        <fullName evidence="1">Uncharacterized protein</fullName>
    </submittedName>
</protein>